<gene>
    <name evidence="2" type="ORF">ACFOD3_25585</name>
</gene>
<protein>
    <submittedName>
        <fullName evidence="2">Alpha/beta hydrolase</fullName>
    </submittedName>
</protein>
<dbReference type="InterPro" id="IPR050228">
    <property type="entry name" value="Carboxylesterase_BioH"/>
</dbReference>
<keyword evidence="2" id="KW-0378">Hydrolase</keyword>
<accession>A0ABV7C156</accession>
<dbReference type="RefSeq" id="WP_216839734.1">
    <property type="nucleotide sequence ID" value="NZ_JAFNJS010000010.1"/>
</dbReference>
<dbReference type="GO" id="GO:0016787">
    <property type="term" value="F:hydrolase activity"/>
    <property type="evidence" value="ECO:0007669"/>
    <property type="project" value="UniProtKB-KW"/>
</dbReference>
<dbReference type="EMBL" id="JBHRSB010000010">
    <property type="protein sequence ID" value="MFC3003293.1"/>
    <property type="molecule type" value="Genomic_DNA"/>
</dbReference>
<dbReference type="Proteomes" id="UP001595420">
    <property type="component" value="Unassembled WGS sequence"/>
</dbReference>
<dbReference type="PANTHER" id="PTHR43194">
    <property type="entry name" value="HYDROLASE ALPHA/BETA FOLD FAMILY"/>
    <property type="match status" value="1"/>
</dbReference>
<name>A0ABV7C156_9PROT</name>
<proteinExistence type="predicted"/>
<feature type="domain" description="AB hydrolase-1" evidence="1">
    <location>
        <begin position="31"/>
        <end position="258"/>
    </location>
</feature>
<keyword evidence="3" id="KW-1185">Reference proteome</keyword>
<sequence length="269" mass="28422">MRAPDPSEMHFARGRMLAWDPPAPRPDAPALLLLHGAACGSWVWAEGFGARLAAAGHAVFAPGFNRGTPDRPAGLADYMADARAAMAALHRRVVLVGHSLGGLVAQRLLDAPEVAGLALLAPAPPEGLAWASWRLALADPPLWRAVARMTEPGGTVAEAALLRRALFGPGMAEAVALHHLARMGAESRLALLEAQAPQPVPPAWGLGRPLVVFGGRRDPLVPPDAVVRTAAWHAAPFALLDGMGHAMMLDLGWEALADRLAGWLEETYR</sequence>
<evidence type="ECO:0000259" key="1">
    <source>
        <dbReference type="Pfam" id="PF12697"/>
    </source>
</evidence>
<organism evidence="2 3">
    <name type="scientific">Falsiroseomonas tokyonensis</name>
    <dbReference type="NCBI Taxonomy" id="430521"/>
    <lineage>
        <taxon>Bacteria</taxon>
        <taxon>Pseudomonadati</taxon>
        <taxon>Pseudomonadota</taxon>
        <taxon>Alphaproteobacteria</taxon>
        <taxon>Acetobacterales</taxon>
        <taxon>Roseomonadaceae</taxon>
        <taxon>Falsiroseomonas</taxon>
    </lineage>
</organism>
<dbReference type="Pfam" id="PF12697">
    <property type="entry name" value="Abhydrolase_6"/>
    <property type="match status" value="1"/>
</dbReference>
<evidence type="ECO:0000313" key="3">
    <source>
        <dbReference type="Proteomes" id="UP001595420"/>
    </source>
</evidence>
<reference evidence="3" key="1">
    <citation type="journal article" date="2019" name="Int. J. Syst. Evol. Microbiol.">
        <title>The Global Catalogue of Microorganisms (GCM) 10K type strain sequencing project: providing services to taxonomists for standard genome sequencing and annotation.</title>
        <authorList>
            <consortium name="The Broad Institute Genomics Platform"/>
            <consortium name="The Broad Institute Genome Sequencing Center for Infectious Disease"/>
            <person name="Wu L."/>
            <person name="Ma J."/>
        </authorList>
    </citation>
    <scope>NUCLEOTIDE SEQUENCE [LARGE SCALE GENOMIC DNA]</scope>
    <source>
        <strain evidence="3">CGMCC 1.16855</strain>
    </source>
</reference>
<dbReference type="PANTHER" id="PTHR43194:SF5">
    <property type="entry name" value="PIMELOYL-[ACYL-CARRIER PROTEIN] METHYL ESTER ESTERASE"/>
    <property type="match status" value="1"/>
</dbReference>
<dbReference type="InterPro" id="IPR000073">
    <property type="entry name" value="AB_hydrolase_1"/>
</dbReference>
<evidence type="ECO:0000313" key="2">
    <source>
        <dbReference type="EMBL" id="MFC3003293.1"/>
    </source>
</evidence>
<comment type="caution">
    <text evidence="2">The sequence shown here is derived from an EMBL/GenBank/DDBJ whole genome shotgun (WGS) entry which is preliminary data.</text>
</comment>